<name>A0ABR3G7L3_9PEZI</name>
<accession>A0ABR3G7L3</accession>
<evidence type="ECO:0000259" key="6">
    <source>
        <dbReference type="PROSITE" id="PS50010"/>
    </source>
</evidence>
<dbReference type="PANTHER" id="PTHR47107:SF1">
    <property type="entry name" value="CERAMIDE-BINDING PROTEIN SVF1-RELATED"/>
    <property type="match status" value="1"/>
</dbReference>
<feature type="compositionally biased region" description="Basic and acidic residues" evidence="5">
    <location>
        <begin position="1064"/>
        <end position="1078"/>
    </location>
</feature>
<dbReference type="InterPro" id="IPR021895">
    <property type="entry name" value="Bud3_N"/>
</dbReference>
<keyword evidence="8" id="KW-1185">Reference proteome</keyword>
<dbReference type="Pfam" id="PF17187">
    <property type="entry name" value="Svf1_C"/>
    <property type="match status" value="1"/>
</dbReference>
<feature type="region of interest" description="Disordered" evidence="5">
    <location>
        <begin position="1093"/>
        <end position="1129"/>
    </location>
</feature>
<dbReference type="InterPro" id="IPR035899">
    <property type="entry name" value="DBL_dom_sf"/>
</dbReference>
<sequence>MASLSSPPPQLSHCTPYCTSDPVLGHVLVFYNPLSSTSSAAASRIEAYILTCAGLQSYPKLILSPSSPLYAAVNHLPLQKQTVESYRGLAIAVLKYFSELPKAIKEKILRSKSNLPQNGEGQAVAFDEMHAGDLAARLKEVEMESLIGDLMPALSERFVSWLDVDLVLKSPGGGELKEAEVSADMEELLDCFGDPTHLPFTKLKRAASRPASVRPNIKINAAALERELEELRFTEANYVAKLRDLMDNLVIPLRSRSTQKKGDNGFPSGKDLEALFPPCLDKILEVNTVFLAEVEQGGIEEVGKCCLKRFPDFKDCYAEYLRASPEFSHLLGKFAKDKHSSFSKRVQQTGEQKLRSLIIEPVQRLPRYTLLIDNMVNLLPLDHPSLVILMEAREIITEICSLQSSDTDERSQTTKRLQSIIISWPSMLKPAGRLITGIDFLDVLPPFNDATAEALPSTILLFADRVVILRRPKTTSMQARAIMAEIDRPGGTVSNAGSGGKREGLGCDLQFAGWMDLADVRITESDDGEVVWMTLSRDLKDSWDVRAGGMGLRRMRLLNAYEGRATKFAEEVVKAKLERRVSSTGKGVLGLREIKSEGLGLWSCVWGSEKRYTAQKSKGGLVVYIEDGGGGGGGGKSGKELAAEVGKNGVDIAAGVEIIIGNKLRVEFRSWNDYSSTDTVSREEFLAVFTKRVTSLLRLHSLPQHPPLTSALMSANRKLMRALGVPFDGESRFSKLRPPSPVKLFSSFLGGSPGNVPGSPSRNRPVLLDRTQSQMLPPKMERMPGMMQKRATVLGVEGWDGLEDANDIVEEDVSITMANESPLKRLEETFGTFVTALQVFSSADVDLQPLREIYGVDDTAVEELLEIMVNDPKSVRVETDLGVDIVFEAFRRFLRGEWKDGMGPIIGPKGLVELQSKSEELYPGDFEDFFKIFMLDWTPQNKRAFRTIVMLLRAMQGRVQDADDKGFLTKVFTELLVEDADPLDFMPLVDRLVEEADSLFNGNHKILCRVGLLTDGRVTGTESMHNGVDMVNGNGIIVKRNKSITGVAYSTTSLRKRLGLSHNSMRDPPYHQKHDDGKSSVWRTLSKSSLLSQDTHKGHLARSKSTDYDARSYVPPKRPSSRDSPNLLNAFSNPMSSAVLTPLRPLSSIVGSPNPSLTPDKPLPPGPPGVPGGGPRRKRRSSLNHPDPLRLTRSNGFRARSRTTVSPPARSATPPSTPNRTGSRLGNNSEIPVRRGAASPGPQRLKMQSTQKLRERLLSEKQAFTRVETSLQHEIDKIGEELSMASRLTTRGAHSSVIRDLTARVSQLESRVPVINDLTSKLEVVKKDREEAMVKKEKELEGIEKLWNDCLNENDVMFEKFNEELVKISAGLKQGKGEVEILNILAEVRSEQGKLKRENIISAAFGTAEPIYGPKALRSVAIQESENPTCELTKGDLTWHELETTNAETQTFYMEADSGHYGLVQVIYSNVAGVRITVQLSTKIFYPDGEILWSSIPLTDPGFDDEKHSFYADGIAITLSEDGTSYAVKSIVDPNIFIDLTVTQTAPGFKIGKDGRSNFGTDPLNPWGAIRHVFWPRNRVVGFIKANGVKIDFGGSALHVMALQGMKPHHAAASWNFLNFQGPNYSAVMMEFTTPPSYGSSTVNVSGIAKVGEMVAASTRGTAAHTGSQHDDLADWPEPTSARFVWNATTKEGKVVEAIIEGPLGDRLDRVDIMTEVPAFIKKIAVGVVGTRPYIYQFSKKMTLKLKIGDEIFDEEGTFFYESTFISE</sequence>
<dbReference type="SUPFAM" id="SSF159245">
    <property type="entry name" value="AttH-like"/>
    <property type="match status" value="1"/>
</dbReference>
<dbReference type="InterPro" id="IPR033394">
    <property type="entry name" value="Svf1-like_C"/>
</dbReference>
<feature type="region of interest" description="Disordered" evidence="5">
    <location>
        <begin position="1059"/>
        <end position="1081"/>
    </location>
</feature>
<organism evidence="7 8">
    <name type="scientific">Discina gigas</name>
    <dbReference type="NCBI Taxonomy" id="1032678"/>
    <lineage>
        <taxon>Eukaryota</taxon>
        <taxon>Fungi</taxon>
        <taxon>Dikarya</taxon>
        <taxon>Ascomycota</taxon>
        <taxon>Pezizomycotina</taxon>
        <taxon>Pezizomycetes</taxon>
        <taxon>Pezizales</taxon>
        <taxon>Discinaceae</taxon>
        <taxon>Discina</taxon>
    </lineage>
</organism>
<evidence type="ECO:0000256" key="2">
    <source>
        <dbReference type="ARBA" id="ARBA00009069"/>
    </source>
</evidence>
<dbReference type="Pfam" id="PF25351">
    <property type="entry name" value="PH_BUD3_C"/>
    <property type="match status" value="1"/>
</dbReference>
<evidence type="ECO:0000256" key="4">
    <source>
        <dbReference type="SAM" id="Coils"/>
    </source>
</evidence>
<reference evidence="7 8" key="1">
    <citation type="submission" date="2024-02" db="EMBL/GenBank/DDBJ databases">
        <title>Discinaceae phylogenomics.</title>
        <authorList>
            <person name="Dirks A.C."/>
            <person name="James T.Y."/>
        </authorList>
    </citation>
    <scope>NUCLEOTIDE SEQUENCE [LARGE SCALE GENOMIC DNA]</scope>
    <source>
        <strain evidence="7 8">ACD0624</strain>
    </source>
</reference>
<dbReference type="Pfam" id="PF08622">
    <property type="entry name" value="Svf1"/>
    <property type="match status" value="1"/>
</dbReference>
<evidence type="ECO:0000256" key="3">
    <source>
        <dbReference type="ARBA" id="ARBA00022490"/>
    </source>
</evidence>
<feature type="region of interest" description="Disordered" evidence="5">
    <location>
        <begin position="1150"/>
        <end position="1246"/>
    </location>
</feature>
<dbReference type="InterPro" id="IPR057454">
    <property type="entry name" value="Bud3_C"/>
</dbReference>
<dbReference type="InterPro" id="IPR000219">
    <property type="entry name" value="DH_dom"/>
</dbReference>
<comment type="caution">
    <text evidence="7">The sequence shown here is derived from an EMBL/GenBank/DDBJ whole genome shotgun (WGS) entry which is preliminary data.</text>
</comment>
<dbReference type="SMART" id="SM00325">
    <property type="entry name" value="RhoGEF"/>
    <property type="match status" value="1"/>
</dbReference>
<dbReference type="InterPro" id="IPR051385">
    <property type="entry name" value="Ceramide-binding_SVF1"/>
</dbReference>
<evidence type="ECO:0000313" key="7">
    <source>
        <dbReference type="EMBL" id="KAL0631571.1"/>
    </source>
</evidence>
<dbReference type="PANTHER" id="PTHR47107">
    <property type="entry name" value="SVF1-LIKE PROTEIN YDR222W-RELATED"/>
    <property type="match status" value="1"/>
</dbReference>
<dbReference type="SUPFAM" id="SSF48065">
    <property type="entry name" value="DBL homology domain (DH-domain)"/>
    <property type="match status" value="1"/>
</dbReference>
<feature type="domain" description="DH" evidence="6">
    <location>
        <begin position="223"/>
        <end position="406"/>
    </location>
</feature>
<proteinExistence type="inferred from homology"/>
<feature type="coiled-coil region" evidence="4">
    <location>
        <begin position="1315"/>
        <end position="1346"/>
    </location>
</feature>
<dbReference type="Pfam" id="PF12015">
    <property type="entry name" value="Bud3_N"/>
    <property type="match status" value="1"/>
</dbReference>
<dbReference type="Proteomes" id="UP001447188">
    <property type="component" value="Unassembled WGS sequence"/>
</dbReference>
<feature type="compositionally biased region" description="Polar residues" evidence="5">
    <location>
        <begin position="1219"/>
        <end position="1230"/>
    </location>
</feature>
<evidence type="ECO:0000256" key="1">
    <source>
        <dbReference type="ARBA" id="ARBA00004496"/>
    </source>
</evidence>
<dbReference type="PROSITE" id="PS50010">
    <property type="entry name" value="DH_2"/>
    <property type="match status" value="1"/>
</dbReference>
<feature type="compositionally biased region" description="Low complexity" evidence="5">
    <location>
        <begin position="1203"/>
        <end position="1214"/>
    </location>
</feature>
<dbReference type="CDD" id="cd00160">
    <property type="entry name" value="RhoGEF"/>
    <property type="match status" value="1"/>
</dbReference>
<gene>
    <name evidence="7" type="ORF">Q9L58_009569</name>
</gene>
<comment type="subcellular location">
    <subcellularLocation>
        <location evidence="1">Cytoplasm</location>
    </subcellularLocation>
</comment>
<comment type="similarity">
    <text evidence="2">Belongs to the SVF1 family.</text>
</comment>
<dbReference type="Gene3D" id="1.20.900.10">
    <property type="entry name" value="Dbl homology (DH) domain"/>
    <property type="match status" value="1"/>
</dbReference>
<feature type="compositionally biased region" description="Pro residues" evidence="5">
    <location>
        <begin position="1161"/>
        <end position="1170"/>
    </location>
</feature>
<evidence type="ECO:0000313" key="8">
    <source>
        <dbReference type="Proteomes" id="UP001447188"/>
    </source>
</evidence>
<keyword evidence="3" id="KW-0963">Cytoplasm</keyword>
<evidence type="ECO:0000256" key="5">
    <source>
        <dbReference type="SAM" id="MobiDB-lite"/>
    </source>
</evidence>
<keyword evidence="4" id="KW-0175">Coiled coil</keyword>
<dbReference type="EMBL" id="JBBBZM010000235">
    <property type="protein sequence ID" value="KAL0631571.1"/>
    <property type="molecule type" value="Genomic_DNA"/>
</dbReference>
<dbReference type="Pfam" id="PF00621">
    <property type="entry name" value="RhoGEF"/>
    <property type="match status" value="1"/>
</dbReference>
<protein>
    <recommendedName>
        <fullName evidence="6">DH domain-containing protein</fullName>
    </recommendedName>
</protein>
<dbReference type="InterPro" id="IPR013931">
    <property type="entry name" value="Svf1-like_N"/>
</dbReference>